<feature type="domain" description="DUF7708" evidence="3">
    <location>
        <begin position="148"/>
        <end position="270"/>
    </location>
</feature>
<evidence type="ECO:0000313" key="6">
    <source>
        <dbReference type="Proteomes" id="UP001578633"/>
    </source>
</evidence>
<dbReference type="EMBL" id="JBHGVX010000006">
    <property type="protein sequence ID" value="KAL1794782.1"/>
    <property type="molecule type" value="Genomic_DNA"/>
</dbReference>
<evidence type="ECO:0000313" key="5">
    <source>
        <dbReference type="EMBL" id="KAL1794782.1"/>
    </source>
</evidence>
<name>A0ABR3UE46_9PLEO</name>
<dbReference type="PANTHER" id="PTHR40619:SF3">
    <property type="entry name" value="FUNGAL STAND N-TERMINAL GOODBYE DOMAIN-CONTAINING PROTEIN"/>
    <property type="match status" value="1"/>
</dbReference>
<comment type="caution">
    <text evidence="5">The sequence shown here is derived from an EMBL/GenBank/DDBJ whole genome shotgun (WGS) entry which is preliminary data.</text>
</comment>
<keyword evidence="1" id="KW-0677">Repeat</keyword>
<dbReference type="Pfam" id="PF24883">
    <property type="entry name" value="NPHP3_N"/>
    <property type="match status" value="1"/>
</dbReference>
<evidence type="ECO:0000259" key="4">
    <source>
        <dbReference type="Pfam" id="PF24883"/>
    </source>
</evidence>
<sequence>MTNTPSLTDNVQISERNRARKLSPVNASADFILNSIGLAENTRYVAEFDCFVSLEEAEQHENSLIELWRDAAVEKQKLLVAMDALQQKTRRKDSVTERTHEEQRPYTWKQVITEVQTASDSYKKTIFARMCDKSDVFEHWLALLPAGDYTSSISGAFIIGVQAARNVSGTQQAIYEALASIPETLSHASAYVEIYKAHSSDALVKKTAELCRNILVVLRVIVEFFTKSSWRRGASAMMKGSAHQQELTDAIEEMKAKALQLREEANLCLQRRIAEMDRKSDLRASREKFRHELSKEELLLAIDSSTEITAQKVCTYLMRHLQSNPEFNVKTGGLVSTFGTTPLLGVGDASPPKPSMSTGNSITVKTLLKTLDIDLEIIQEDIDYCLALGFTQNEDFQKRASLVLHSSEFGDFVAAANQSRFLLVNGNNDAAQFISPLSHVCAKTADLLSVSDEIFCLTYFCSRHTDQWREPRADAAGLIASLTAQLLTQVKKRKKIDGSSLDLSFLSFDDHYAVQAEDMEATFHLFQTVVRQLAKDTVIFCFIDGLSAYENFDRRKDTSRLMQLILKLVKRSKNVVFRCMVTFPGRGSFTDTWDMKSVGGKAETLEVFDGGF</sequence>
<reference evidence="5 6" key="1">
    <citation type="submission" date="2024-09" db="EMBL/GenBank/DDBJ databases">
        <title>T2T genomes of carrot and Alternaria dauci and their utility for understanding host-pathogen interaction during carrot leaf blight disease.</title>
        <authorList>
            <person name="Liu W."/>
            <person name="Xu S."/>
            <person name="Ou C."/>
            <person name="Liu X."/>
            <person name="Zhuang F."/>
            <person name="Deng X.W."/>
        </authorList>
    </citation>
    <scope>NUCLEOTIDE SEQUENCE [LARGE SCALE GENOMIC DNA]</scope>
    <source>
        <strain evidence="5 6">A2016</strain>
    </source>
</reference>
<keyword evidence="2" id="KW-0175">Coiled coil</keyword>
<proteinExistence type="predicted"/>
<evidence type="ECO:0000256" key="2">
    <source>
        <dbReference type="SAM" id="Coils"/>
    </source>
</evidence>
<feature type="domain" description="Nephrocystin 3-like N-terminal" evidence="4">
    <location>
        <begin position="403"/>
        <end position="581"/>
    </location>
</feature>
<gene>
    <name evidence="5" type="ORF">ACET3X_006598</name>
</gene>
<dbReference type="InterPro" id="IPR056884">
    <property type="entry name" value="NPHP3-like_N"/>
</dbReference>
<dbReference type="Pfam" id="PF24809">
    <property type="entry name" value="DUF7708"/>
    <property type="match status" value="1"/>
</dbReference>
<keyword evidence="6" id="KW-1185">Reference proteome</keyword>
<organism evidence="5 6">
    <name type="scientific">Alternaria dauci</name>
    <dbReference type="NCBI Taxonomy" id="48095"/>
    <lineage>
        <taxon>Eukaryota</taxon>
        <taxon>Fungi</taxon>
        <taxon>Dikarya</taxon>
        <taxon>Ascomycota</taxon>
        <taxon>Pezizomycotina</taxon>
        <taxon>Dothideomycetes</taxon>
        <taxon>Pleosporomycetidae</taxon>
        <taxon>Pleosporales</taxon>
        <taxon>Pleosporineae</taxon>
        <taxon>Pleosporaceae</taxon>
        <taxon>Alternaria</taxon>
        <taxon>Alternaria sect. Porri</taxon>
    </lineage>
</organism>
<dbReference type="PANTHER" id="PTHR40619">
    <property type="entry name" value="FUNGAL STAND N-TERMINAL GOODBYE DOMAIN-CONTAINING PROTEIN"/>
    <property type="match status" value="1"/>
</dbReference>
<dbReference type="InterPro" id="IPR056125">
    <property type="entry name" value="DUF7708"/>
</dbReference>
<dbReference type="RefSeq" id="XP_069305366.1">
    <property type="nucleotide sequence ID" value="XM_069452745.1"/>
</dbReference>
<evidence type="ECO:0000259" key="3">
    <source>
        <dbReference type="Pfam" id="PF24809"/>
    </source>
</evidence>
<dbReference type="Proteomes" id="UP001578633">
    <property type="component" value="Chromosome 6"/>
</dbReference>
<protein>
    <submittedName>
        <fullName evidence="5">Uncharacterized protein</fullName>
    </submittedName>
</protein>
<feature type="coiled-coil region" evidence="2">
    <location>
        <begin position="244"/>
        <end position="271"/>
    </location>
</feature>
<dbReference type="GeneID" id="96086920"/>
<accession>A0ABR3UE46</accession>
<evidence type="ECO:0000256" key="1">
    <source>
        <dbReference type="ARBA" id="ARBA00022737"/>
    </source>
</evidence>